<proteinExistence type="predicted"/>
<dbReference type="Proteomes" id="UP000261620">
    <property type="component" value="Unplaced"/>
</dbReference>
<evidence type="ECO:0000256" key="1">
    <source>
        <dbReference type="ARBA" id="ARBA00022737"/>
    </source>
</evidence>
<feature type="compositionally biased region" description="Basic residues" evidence="2">
    <location>
        <begin position="1"/>
        <end position="10"/>
    </location>
</feature>
<sequence length="164" mass="18603">MEEKKGKKMIRRAEGGSAKVPSVPEQAHIQETTSAQPFTVLDQNRDKMVICSSKPCFAPLGRLNVKQEEIDEMLNEKLKSADPEETILNAFKASDPEGEGMSKKDFLRILGQRSRSLKVTNTRVRHTARTIWLYAVFPPDVAGNQDYKNLVHVITHDERCKHED</sequence>
<reference evidence="3" key="1">
    <citation type="submission" date="2025-08" db="UniProtKB">
        <authorList>
            <consortium name="Ensembl"/>
        </authorList>
    </citation>
    <scope>IDENTIFICATION</scope>
</reference>
<dbReference type="PANTHER" id="PTHR23049">
    <property type="entry name" value="MYOSIN REGULATORY LIGHT CHAIN 2"/>
    <property type="match status" value="1"/>
</dbReference>
<organism evidence="3 4">
    <name type="scientific">Mola mola</name>
    <name type="common">Ocean sunfish</name>
    <name type="synonym">Tetraodon mola</name>
    <dbReference type="NCBI Taxonomy" id="94237"/>
    <lineage>
        <taxon>Eukaryota</taxon>
        <taxon>Metazoa</taxon>
        <taxon>Chordata</taxon>
        <taxon>Craniata</taxon>
        <taxon>Vertebrata</taxon>
        <taxon>Euteleostomi</taxon>
        <taxon>Actinopterygii</taxon>
        <taxon>Neopterygii</taxon>
        <taxon>Teleostei</taxon>
        <taxon>Neoteleostei</taxon>
        <taxon>Acanthomorphata</taxon>
        <taxon>Eupercaria</taxon>
        <taxon>Tetraodontiformes</taxon>
        <taxon>Molidae</taxon>
        <taxon>Mola</taxon>
    </lineage>
</organism>
<dbReference type="Ensembl" id="ENSMMOT00000022504.1">
    <property type="protein sequence ID" value="ENSMMOP00000022139.1"/>
    <property type="gene ID" value="ENSMMOG00000016812.1"/>
</dbReference>
<dbReference type="STRING" id="94237.ENSMMOP00000022139"/>
<dbReference type="AlphaFoldDB" id="A0A3Q3X9A9"/>
<feature type="region of interest" description="Disordered" evidence="2">
    <location>
        <begin position="1"/>
        <end position="30"/>
    </location>
</feature>
<accession>A0A3Q3X9A9</accession>
<dbReference type="InterPro" id="IPR050403">
    <property type="entry name" value="Myosin_RLC"/>
</dbReference>
<evidence type="ECO:0000256" key="2">
    <source>
        <dbReference type="SAM" id="MobiDB-lite"/>
    </source>
</evidence>
<keyword evidence="1" id="KW-0677">Repeat</keyword>
<evidence type="ECO:0000313" key="4">
    <source>
        <dbReference type="Proteomes" id="UP000261620"/>
    </source>
</evidence>
<reference evidence="3" key="2">
    <citation type="submission" date="2025-09" db="UniProtKB">
        <authorList>
            <consortium name="Ensembl"/>
        </authorList>
    </citation>
    <scope>IDENTIFICATION</scope>
</reference>
<evidence type="ECO:0000313" key="3">
    <source>
        <dbReference type="Ensembl" id="ENSMMOP00000022139.1"/>
    </source>
</evidence>
<keyword evidence="4" id="KW-1185">Reference proteome</keyword>
<name>A0A3Q3X9A9_MOLML</name>
<protein>
    <submittedName>
        <fullName evidence="3">Uncharacterized protein</fullName>
    </submittedName>
</protein>